<evidence type="ECO:0000313" key="1">
    <source>
        <dbReference type="EMBL" id="KAK7478427.1"/>
    </source>
</evidence>
<keyword evidence="2" id="KW-1185">Reference proteome</keyword>
<comment type="caution">
    <text evidence="1">The sequence shown here is derived from an EMBL/GenBank/DDBJ whole genome shotgun (WGS) entry which is preliminary data.</text>
</comment>
<sequence>MEKHNLRSKDHGEERVSQHKLVYYECGGVDHVTLNAEQKVRMVTEDVAEFRVKMEKKQYMPRIMEATVRTSLTNSAFTCGKDHTIPTFQPKVESSKMLKQYLSTAMAANICPLP</sequence>
<reference evidence="1 2" key="1">
    <citation type="journal article" date="2023" name="Sci. Data">
        <title>Genome assembly of the Korean intertidal mud-creeper Batillaria attramentaria.</title>
        <authorList>
            <person name="Patra A.K."/>
            <person name="Ho P.T."/>
            <person name="Jun S."/>
            <person name="Lee S.J."/>
            <person name="Kim Y."/>
            <person name="Won Y.J."/>
        </authorList>
    </citation>
    <scope>NUCLEOTIDE SEQUENCE [LARGE SCALE GENOMIC DNA]</scope>
    <source>
        <strain evidence="1">Wonlab-2016</strain>
    </source>
</reference>
<organism evidence="1 2">
    <name type="scientific">Batillaria attramentaria</name>
    <dbReference type="NCBI Taxonomy" id="370345"/>
    <lineage>
        <taxon>Eukaryota</taxon>
        <taxon>Metazoa</taxon>
        <taxon>Spiralia</taxon>
        <taxon>Lophotrochozoa</taxon>
        <taxon>Mollusca</taxon>
        <taxon>Gastropoda</taxon>
        <taxon>Caenogastropoda</taxon>
        <taxon>Sorbeoconcha</taxon>
        <taxon>Cerithioidea</taxon>
        <taxon>Batillariidae</taxon>
        <taxon>Batillaria</taxon>
    </lineage>
</organism>
<protein>
    <submittedName>
        <fullName evidence="1">Uncharacterized protein</fullName>
    </submittedName>
</protein>
<evidence type="ECO:0000313" key="2">
    <source>
        <dbReference type="Proteomes" id="UP001519460"/>
    </source>
</evidence>
<gene>
    <name evidence="1" type="ORF">BaRGS_00030352</name>
</gene>
<dbReference type="Proteomes" id="UP001519460">
    <property type="component" value="Unassembled WGS sequence"/>
</dbReference>
<name>A0ABD0JUV3_9CAEN</name>
<proteinExistence type="predicted"/>
<dbReference type="EMBL" id="JACVVK020000326">
    <property type="protein sequence ID" value="KAK7478427.1"/>
    <property type="molecule type" value="Genomic_DNA"/>
</dbReference>
<dbReference type="AlphaFoldDB" id="A0ABD0JUV3"/>
<accession>A0ABD0JUV3</accession>